<evidence type="ECO:0000313" key="2">
    <source>
        <dbReference type="Proteomes" id="UP001627284"/>
    </source>
</evidence>
<reference evidence="1 2" key="1">
    <citation type="submission" date="2024-05" db="EMBL/GenBank/DDBJ databases">
        <title>De novo assembly of an allotetraploid wild potato.</title>
        <authorList>
            <person name="Hosaka A.J."/>
        </authorList>
    </citation>
    <scope>NUCLEOTIDE SEQUENCE [LARGE SCALE GENOMIC DNA]</scope>
    <source>
        <tissue evidence="1">Young leaves</tissue>
    </source>
</reference>
<keyword evidence="2" id="KW-1185">Reference proteome</keyword>
<dbReference type="AlphaFoldDB" id="A0ABD2VG29"/>
<comment type="caution">
    <text evidence="1">The sequence shown here is derived from an EMBL/GenBank/DDBJ whole genome shotgun (WGS) entry which is preliminary data.</text>
</comment>
<gene>
    <name evidence="1" type="ORF">AABB24_000393</name>
</gene>
<organism evidence="1 2">
    <name type="scientific">Solanum stoloniferum</name>
    <dbReference type="NCBI Taxonomy" id="62892"/>
    <lineage>
        <taxon>Eukaryota</taxon>
        <taxon>Viridiplantae</taxon>
        <taxon>Streptophyta</taxon>
        <taxon>Embryophyta</taxon>
        <taxon>Tracheophyta</taxon>
        <taxon>Spermatophyta</taxon>
        <taxon>Magnoliopsida</taxon>
        <taxon>eudicotyledons</taxon>
        <taxon>Gunneridae</taxon>
        <taxon>Pentapetalae</taxon>
        <taxon>asterids</taxon>
        <taxon>lamiids</taxon>
        <taxon>Solanales</taxon>
        <taxon>Solanaceae</taxon>
        <taxon>Solanoideae</taxon>
        <taxon>Solaneae</taxon>
        <taxon>Solanum</taxon>
    </lineage>
</organism>
<dbReference type="Proteomes" id="UP001627284">
    <property type="component" value="Unassembled WGS sequence"/>
</dbReference>
<dbReference type="EMBL" id="JBJKTR010000001">
    <property type="protein sequence ID" value="KAL3379660.1"/>
    <property type="molecule type" value="Genomic_DNA"/>
</dbReference>
<feature type="non-terminal residue" evidence="1">
    <location>
        <position position="1"/>
    </location>
</feature>
<sequence length="107" mass="12071">SALYILLPFGTTKSKSSTFIFFRQSFISYITTYIYSNIDHGSCEVIIISCFIVVVELACDCAAKPGDRMSATAVMHRVTYRLERLRTILGARLTHCKHRVLQCSTVN</sequence>
<accession>A0ABD2VG29</accession>
<evidence type="ECO:0000313" key="1">
    <source>
        <dbReference type="EMBL" id="KAL3379660.1"/>
    </source>
</evidence>
<name>A0ABD2VG29_9SOLN</name>
<proteinExistence type="predicted"/>
<protein>
    <submittedName>
        <fullName evidence="1">Uncharacterized protein</fullName>
    </submittedName>
</protein>